<dbReference type="GO" id="GO:0003723">
    <property type="term" value="F:RNA binding"/>
    <property type="evidence" value="ECO:0007669"/>
    <property type="project" value="InterPro"/>
</dbReference>
<keyword evidence="1" id="KW-0547">Nucleotide-binding</keyword>
<dbReference type="GO" id="GO:0071897">
    <property type="term" value="P:DNA biosynthetic process"/>
    <property type="evidence" value="ECO:0007669"/>
    <property type="project" value="UniProtKB-ARBA"/>
</dbReference>
<dbReference type="Proteomes" id="UP000595437">
    <property type="component" value="Chromosome 7"/>
</dbReference>
<sequence>MALTWCGDACLKSICAFPQDGGEYTTVTQGLSGMRGTDFVNTKLNWVYFTIASDFLRTQLNLTTDELFHIHKGDDVWIDNKNLLWAIALYNTMRRMGFVFQSGKQLFGTDIGEFLRVLYKDGFTKGYLMRCVGTLIIKPLQASEVSDPIARVSALSSQLNVLCRRGLSKATAKVVWEAIIPYQSSFLHGGRLHQLPYEHLVTHPLRGGLGVPPPGRLPSLKNEFFGLPQLKQRHFMLLGHTTD</sequence>
<dbReference type="GO" id="GO:0006351">
    <property type="term" value="P:DNA-templated transcription"/>
    <property type="evidence" value="ECO:0007669"/>
    <property type="project" value="InterPro"/>
</dbReference>
<dbReference type="InterPro" id="IPR043502">
    <property type="entry name" value="DNA/RNA_pol_sf"/>
</dbReference>
<dbReference type="GO" id="GO:0003968">
    <property type="term" value="F:RNA-directed RNA polymerase activity"/>
    <property type="evidence" value="ECO:0007669"/>
    <property type="project" value="InterPro"/>
</dbReference>
<accession>A0A7T8K9A7</accession>
<reference evidence="3" key="1">
    <citation type="submission" date="2021-01" db="EMBL/GenBank/DDBJ databases">
        <title>Caligus Genome Assembly.</title>
        <authorList>
            <person name="Gallardo-Escarate C."/>
        </authorList>
    </citation>
    <scope>NUCLEOTIDE SEQUENCE [LARGE SCALE GENOMIC DNA]</scope>
</reference>
<organism evidence="2 3">
    <name type="scientific">Caligus rogercresseyi</name>
    <name type="common">Sea louse</name>
    <dbReference type="NCBI Taxonomy" id="217165"/>
    <lineage>
        <taxon>Eukaryota</taxon>
        <taxon>Metazoa</taxon>
        <taxon>Ecdysozoa</taxon>
        <taxon>Arthropoda</taxon>
        <taxon>Crustacea</taxon>
        <taxon>Multicrustacea</taxon>
        <taxon>Hexanauplia</taxon>
        <taxon>Copepoda</taxon>
        <taxon>Siphonostomatoida</taxon>
        <taxon>Caligidae</taxon>
        <taxon>Caligus</taxon>
    </lineage>
</organism>
<keyword evidence="3" id="KW-1185">Reference proteome</keyword>
<evidence type="ECO:0008006" key="4">
    <source>
        <dbReference type="Google" id="ProtNLM"/>
    </source>
</evidence>
<dbReference type="GO" id="GO:0000166">
    <property type="term" value="F:nucleotide binding"/>
    <property type="evidence" value="ECO:0007669"/>
    <property type="project" value="UniProtKB-KW"/>
</dbReference>
<gene>
    <name evidence="2" type="ORF">FKW44_010813</name>
</gene>
<evidence type="ECO:0000256" key="1">
    <source>
        <dbReference type="ARBA" id="ARBA00022741"/>
    </source>
</evidence>
<dbReference type="OrthoDB" id="10189659at2759"/>
<protein>
    <recommendedName>
        <fullName evidence="4">RNA-directed RNA polymerase</fullName>
    </recommendedName>
</protein>
<dbReference type="SUPFAM" id="SSF56672">
    <property type="entry name" value="DNA/RNA polymerases"/>
    <property type="match status" value="1"/>
</dbReference>
<proteinExistence type="predicted"/>
<evidence type="ECO:0000313" key="2">
    <source>
        <dbReference type="EMBL" id="QQP49976.1"/>
    </source>
</evidence>
<dbReference type="AlphaFoldDB" id="A0A7T8K9A7"/>
<dbReference type="InterPro" id="IPR001795">
    <property type="entry name" value="RNA-dir_pol_luteovirus"/>
</dbReference>
<name>A0A7T8K9A7_CALRO</name>
<evidence type="ECO:0000313" key="3">
    <source>
        <dbReference type="Proteomes" id="UP000595437"/>
    </source>
</evidence>
<dbReference type="Pfam" id="PF02123">
    <property type="entry name" value="RdRP_4"/>
    <property type="match status" value="1"/>
</dbReference>
<dbReference type="EMBL" id="CP045896">
    <property type="protein sequence ID" value="QQP49976.1"/>
    <property type="molecule type" value="Genomic_DNA"/>
</dbReference>